<protein>
    <recommendedName>
        <fullName evidence="3">Glutaminase</fullName>
    </recommendedName>
</protein>
<reference evidence="1" key="2">
    <citation type="submission" date="2023-01" db="EMBL/GenBank/DDBJ databases">
        <authorList>
            <person name="Sun Q."/>
            <person name="Evtushenko L."/>
        </authorList>
    </citation>
    <scope>NUCLEOTIDE SEQUENCE</scope>
    <source>
        <strain evidence="1">VKM Ac-1020</strain>
    </source>
</reference>
<evidence type="ECO:0000313" key="2">
    <source>
        <dbReference type="Proteomes" id="UP001142462"/>
    </source>
</evidence>
<dbReference type="Proteomes" id="UP001142462">
    <property type="component" value="Unassembled WGS sequence"/>
</dbReference>
<gene>
    <name evidence="1" type="ORF">GCM10017576_31940</name>
</gene>
<keyword evidence="2" id="KW-1185">Reference proteome</keyword>
<comment type="caution">
    <text evidence="1">The sequence shown here is derived from an EMBL/GenBank/DDBJ whole genome shotgun (WGS) entry which is preliminary data.</text>
</comment>
<sequence>MGRMDDLRSLLADARDRLRGIPREGLGQLREPGRLRGALGARPRIVRVGEGWHLGVLLLTGDGLIATGEILRAAEEVRRGYAAESQRRRAELRAMAFRGGFAEGETLHLGWSAIDVDAVADGGADGPLSWQDGVLSVRWSPAGFLRPLAPYLDEQIDLLTAPRT</sequence>
<dbReference type="AlphaFoldDB" id="A0A9W6H665"/>
<name>A0A9W6H665_9MICO</name>
<evidence type="ECO:0000313" key="1">
    <source>
        <dbReference type="EMBL" id="GLJ63063.1"/>
    </source>
</evidence>
<organism evidence="1 2">
    <name type="scientific">Microbacterium barkeri</name>
    <dbReference type="NCBI Taxonomy" id="33917"/>
    <lineage>
        <taxon>Bacteria</taxon>
        <taxon>Bacillati</taxon>
        <taxon>Actinomycetota</taxon>
        <taxon>Actinomycetes</taxon>
        <taxon>Micrococcales</taxon>
        <taxon>Microbacteriaceae</taxon>
        <taxon>Microbacterium</taxon>
    </lineage>
</organism>
<dbReference type="EMBL" id="BSEJ01000023">
    <property type="protein sequence ID" value="GLJ63063.1"/>
    <property type="molecule type" value="Genomic_DNA"/>
</dbReference>
<proteinExistence type="predicted"/>
<reference evidence="1" key="1">
    <citation type="journal article" date="2014" name="Int. J. Syst. Evol. Microbiol.">
        <title>Complete genome sequence of Corynebacterium casei LMG S-19264T (=DSM 44701T), isolated from a smear-ripened cheese.</title>
        <authorList>
            <consortium name="US DOE Joint Genome Institute (JGI-PGF)"/>
            <person name="Walter F."/>
            <person name="Albersmeier A."/>
            <person name="Kalinowski J."/>
            <person name="Ruckert C."/>
        </authorList>
    </citation>
    <scope>NUCLEOTIDE SEQUENCE</scope>
    <source>
        <strain evidence="1">VKM Ac-1020</strain>
    </source>
</reference>
<evidence type="ECO:0008006" key="3">
    <source>
        <dbReference type="Google" id="ProtNLM"/>
    </source>
</evidence>
<accession>A0A9W6H665</accession>